<keyword evidence="2" id="KW-1185">Reference proteome</keyword>
<organism evidence="1 2">
    <name type="scientific">Neolewinella agarilytica</name>
    <dbReference type="NCBI Taxonomy" id="478744"/>
    <lineage>
        <taxon>Bacteria</taxon>
        <taxon>Pseudomonadati</taxon>
        <taxon>Bacteroidota</taxon>
        <taxon>Saprospiria</taxon>
        <taxon>Saprospirales</taxon>
        <taxon>Lewinellaceae</taxon>
        <taxon>Neolewinella</taxon>
    </lineage>
</organism>
<dbReference type="Proteomes" id="UP000199021">
    <property type="component" value="Unassembled WGS sequence"/>
</dbReference>
<evidence type="ECO:0000313" key="1">
    <source>
        <dbReference type="EMBL" id="SEQ18329.1"/>
    </source>
</evidence>
<gene>
    <name evidence="1" type="ORF">SAMN05444359_106175</name>
</gene>
<sequence length="236" mass="27277">MKLARLGNVYAAMSFIFKKKKFVFGDSHTEVFTFLNSKVRHKFYYDVSWVGGATAVGMRNPNSKTNSLKIFRDKIGNIKNKDSGLIFQLGEVDTGFVIWYRSQKYNEPVSKQLNQSVNAYFEFIDYVIDKGFKNITIVSAPLPTILDNQDWGEIANLRKEIIASQKERTDLTMSYNKQLSLNCKKRGISFINCDDFLLDKETNLIKNEFRNKDKNNHHLDIDKYSSLVEKLLLSNV</sequence>
<dbReference type="InParanoid" id="A0A1H9DXW2"/>
<dbReference type="AlphaFoldDB" id="A0A1H9DXW2"/>
<dbReference type="RefSeq" id="WP_090166872.1">
    <property type="nucleotide sequence ID" value="NZ_FOFB01000006.1"/>
</dbReference>
<reference evidence="2" key="1">
    <citation type="submission" date="2016-10" db="EMBL/GenBank/DDBJ databases">
        <authorList>
            <person name="Varghese N."/>
            <person name="Submissions S."/>
        </authorList>
    </citation>
    <scope>NUCLEOTIDE SEQUENCE [LARGE SCALE GENOMIC DNA]</scope>
    <source>
        <strain evidence="2">DSM 24740</strain>
    </source>
</reference>
<evidence type="ECO:0008006" key="3">
    <source>
        <dbReference type="Google" id="ProtNLM"/>
    </source>
</evidence>
<dbReference type="EMBL" id="FOFB01000006">
    <property type="protein sequence ID" value="SEQ18329.1"/>
    <property type="molecule type" value="Genomic_DNA"/>
</dbReference>
<name>A0A1H9DXW2_9BACT</name>
<dbReference type="STRING" id="478744.SAMN05444359_106175"/>
<protein>
    <recommendedName>
        <fullName evidence="3">SGNH/GDSL hydrolase family protein</fullName>
    </recommendedName>
</protein>
<proteinExistence type="predicted"/>
<evidence type="ECO:0000313" key="2">
    <source>
        <dbReference type="Proteomes" id="UP000199021"/>
    </source>
</evidence>
<dbReference type="OrthoDB" id="8449487at2"/>
<accession>A0A1H9DXW2</accession>